<protein>
    <recommendedName>
        <fullName evidence="4">Core-binding (CB) domain-containing protein</fullName>
    </recommendedName>
</protein>
<dbReference type="RefSeq" id="WP_374725234.1">
    <property type="nucleotide sequence ID" value="NZ_JAVDVI010000028.1"/>
</dbReference>
<organism evidence="5 6">
    <name type="scientific">Flavobacterium arsenatis</name>
    <dbReference type="NCBI Taxonomy" id="1484332"/>
    <lineage>
        <taxon>Bacteria</taxon>
        <taxon>Pseudomonadati</taxon>
        <taxon>Bacteroidota</taxon>
        <taxon>Flavobacteriia</taxon>
        <taxon>Flavobacteriales</taxon>
        <taxon>Flavobacteriaceae</taxon>
        <taxon>Flavobacterium</taxon>
    </lineage>
</organism>
<feature type="domain" description="Core-binding (CB)" evidence="4">
    <location>
        <begin position="1"/>
        <end position="63"/>
    </location>
</feature>
<dbReference type="InterPro" id="IPR044068">
    <property type="entry name" value="CB"/>
</dbReference>
<sequence length="63" mass="7290">MGKKIELFIKLLEIKRYSPSSIKTYVGALRQFLNYFKGQDVDVLPIKKIEDFINNLNSINNLG</sequence>
<keyword evidence="2 3" id="KW-0238">DNA-binding</keyword>
<keyword evidence="1" id="KW-0229">DNA integration</keyword>
<gene>
    <name evidence="5" type="ORF">J2X31_003684</name>
</gene>
<comment type="caution">
    <text evidence="5">The sequence shown here is derived from an EMBL/GenBank/DDBJ whole genome shotgun (WGS) entry which is preliminary data.</text>
</comment>
<evidence type="ECO:0000259" key="4">
    <source>
        <dbReference type="PROSITE" id="PS51900"/>
    </source>
</evidence>
<dbReference type="Gene3D" id="1.10.150.130">
    <property type="match status" value="1"/>
</dbReference>
<evidence type="ECO:0000256" key="1">
    <source>
        <dbReference type="ARBA" id="ARBA00022908"/>
    </source>
</evidence>
<dbReference type="EMBL" id="JAVDVI010000028">
    <property type="protein sequence ID" value="MDR6969650.1"/>
    <property type="molecule type" value="Genomic_DNA"/>
</dbReference>
<name>A0ABU1TUV4_9FLAO</name>
<reference evidence="5 6" key="1">
    <citation type="submission" date="2023-07" db="EMBL/GenBank/DDBJ databases">
        <title>Sorghum-associated microbial communities from plants grown in Nebraska, USA.</title>
        <authorList>
            <person name="Schachtman D."/>
        </authorList>
    </citation>
    <scope>NUCLEOTIDE SEQUENCE [LARGE SCALE GENOMIC DNA]</scope>
    <source>
        <strain evidence="5 6">3773</strain>
    </source>
</reference>
<accession>A0ABU1TUV4</accession>
<evidence type="ECO:0000256" key="3">
    <source>
        <dbReference type="PROSITE-ProRule" id="PRU01248"/>
    </source>
</evidence>
<keyword evidence="6" id="KW-1185">Reference proteome</keyword>
<evidence type="ECO:0000313" key="5">
    <source>
        <dbReference type="EMBL" id="MDR6969650.1"/>
    </source>
</evidence>
<dbReference type="InterPro" id="IPR010998">
    <property type="entry name" value="Integrase_recombinase_N"/>
</dbReference>
<dbReference type="PROSITE" id="PS51900">
    <property type="entry name" value="CB"/>
    <property type="match status" value="1"/>
</dbReference>
<dbReference type="Proteomes" id="UP001255185">
    <property type="component" value="Unassembled WGS sequence"/>
</dbReference>
<dbReference type="InterPro" id="IPR004107">
    <property type="entry name" value="Integrase_SAM-like_N"/>
</dbReference>
<dbReference type="Pfam" id="PF13495">
    <property type="entry name" value="Phage_int_SAM_4"/>
    <property type="match status" value="1"/>
</dbReference>
<evidence type="ECO:0000313" key="6">
    <source>
        <dbReference type="Proteomes" id="UP001255185"/>
    </source>
</evidence>
<proteinExistence type="predicted"/>
<evidence type="ECO:0000256" key="2">
    <source>
        <dbReference type="ARBA" id="ARBA00023125"/>
    </source>
</evidence>